<name>A0A3M7PMN7_BRAPC</name>
<evidence type="ECO:0000313" key="2">
    <source>
        <dbReference type="EMBL" id="RNA00259.1"/>
    </source>
</evidence>
<accession>A0A3M7PMN7</accession>
<reference evidence="2 3" key="1">
    <citation type="journal article" date="2018" name="Sci. Rep.">
        <title>Genomic signatures of local adaptation to the degree of environmental predictability in rotifers.</title>
        <authorList>
            <person name="Franch-Gras L."/>
            <person name="Hahn C."/>
            <person name="Garcia-Roger E.M."/>
            <person name="Carmona M.J."/>
            <person name="Serra M."/>
            <person name="Gomez A."/>
        </authorList>
    </citation>
    <scope>NUCLEOTIDE SEQUENCE [LARGE SCALE GENOMIC DNA]</scope>
    <source>
        <strain evidence="2">HYR1</strain>
    </source>
</reference>
<dbReference type="EMBL" id="REGN01009848">
    <property type="protein sequence ID" value="RNA00259.1"/>
    <property type="molecule type" value="Genomic_DNA"/>
</dbReference>
<keyword evidence="1" id="KW-0812">Transmembrane</keyword>
<feature type="transmembrane region" description="Helical" evidence="1">
    <location>
        <begin position="136"/>
        <end position="160"/>
    </location>
</feature>
<keyword evidence="1" id="KW-0472">Membrane</keyword>
<dbReference type="Proteomes" id="UP000276133">
    <property type="component" value="Unassembled WGS sequence"/>
</dbReference>
<keyword evidence="3" id="KW-1185">Reference proteome</keyword>
<protein>
    <submittedName>
        <fullName evidence="2">Uncharacterized protein</fullName>
    </submittedName>
</protein>
<organism evidence="2 3">
    <name type="scientific">Brachionus plicatilis</name>
    <name type="common">Marine rotifer</name>
    <name type="synonym">Brachionus muelleri</name>
    <dbReference type="NCBI Taxonomy" id="10195"/>
    <lineage>
        <taxon>Eukaryota</taxon>
        <taxon>Metazoa</taxon>
        <taxon>Spiralia</taxon>
        <taxon>Gnathifera</taxon>
        <taxon>Rotifera</taxon>
        <taxon>Eurotatoria</taxon>
        <taxon>Monogononta</taxon>
        <taxon>Pseudotrocha</taxon>
        <taxon>Ploima</taxon>
        <taxon>Brachionidae</taxon>
        <taxon>Brachionus</taxon>
    </lineage>
</organism>
<evidence type="ECO:0000313" key="3">
    <source>
        <dbReference type="Proteomes" id="UP000276133"/>
    </source>
</evidence>
<comment type="caution">
    <text evidence="2">The sequence shown here is derived from an EMBL/GenBank/DDBJ whole genome shotgun (WGS) entry which is preliminary data.</text>
</comment>
<gene>
    <name evidence="2" type="ORF">BpHYR1_035328</name>
</gene>
<keyword evidence="1" id="KW-1133">Transmembrane helix</keyword>
<evidence type="ECO:0000256" key="1">
    <source>
        <dbReference type="SAM" id="Phobius"/>
    </source>
</evidence>
<dbReference type="AlphaFoldDB" id="A0A3M7PMN7"/>
<proteinExistence type="predicted"/>
<sequence>MLLFLNPNTIQTPIFYQFTNKYFKFKFAGLCQNVVVQLLNTLQISSLSVSFLLVRNPLKHQIVLTLHHFFNADFKLSLCVKFRAGIHQIFEYLLLIFINDVIGIPVAEYVRVVDVEEARSSGRSVKRIGRQASISLFLAMFGIFAVIDLSLAHFVTIYQIHQHHVVD</sequence>